<reference evidence="1" key="1">
    <citation type="submission" date="2020-05" db="UniProtKB">
        <authorList>
            <consortium name="EnsemblMetazoa"/>
        </authorList>
    </citation>
    <scope>IDENTIFICATION</scope>
    <source>
        <strain evidence="1">Aabys</strain>
    </source>
</reference>
<dbReference type="VEuPathDB" id="VectorBase:MDOA016186"/>
<name>A0A1I8NJJ6_MUSDO</name>
<organism evidence="1">
    <name type="scientific">Musca domestica</name>
    <name type="common">House fly</name>
    <dbReference type="NCBI Taxonomy" id="7370"/>
    <lineage>
        <taxon>Eukaryota</taxon>
        <taxon>Metazoa</taxon>
        <taxon>Ecdysozoa</taxon>
        <taxon>Arthropoda</taxon>
        <taxon>Hexapoda</taxon>
        <taxon>Insecta</taxon>
        <taxon>Pterygota</taxon>
        <taxon>Neoptera</taxon>
        <taxon>Endopterygota</taxon>
        <taxon>Diptera</taxon>
        <taxon>Brachycera</taxon>
        <taxon>Muscomorpha</taxon>
        <taxon>Muscoidea</taxon>
        <taxon>Muscidae</taxon>
        <taxon>Musca</taxon>
    </lineage>
</organism>
<evidence type="ECO:0000313" key="1">
    <source>
        <dbReference type="EnsemblMetazoa" id="MDOA016186-PA"/>
    </source>
</evidence>
<dbReference type="EnsemblMetazoa" id="MDOA016186-RA">
    <property type="protein sequence ID" value="MDOA016186-PA"/>
    <property type="gene ID" value="MDOA016186"/>
</dbReference>
<dbReference type="AlphaFoldDB" id="A0A1I8NJJ6"/>
<sequence length="119" mass="13535">MKFLKSAVFCLLFTICCIDVCSGLFFKPWLKSFKRSLGYGSSGRYRNPYYGYNNNYYNNYGYYGGSGGGYYGAYHRPGRRPGGKRTGRTYSDIARVINPNPYAFVGQRPYPAQPFYPSG</sequence>
<accession>A0A1I8NJJ6</accession>
<protein>
    <submittedName>
        <fullName evidence="1">Uncharacterized protein</fullName>
    </submittedName>
</protein>
<proteinExistence type="predicted"/>